<dbReference type="SUPFAM" id="SSF63380">
    <property type="entry name" value="Riboflavin synthase domain-like"/>
    <property type="match status" value="1"/>
</dbReference>
<dbReference type="InterPro" id="IPR017927">
    <property type="entry name" value="FAD-bd_FR_type"/>
</dbReference>
<dbReference type="GO" id="GO:0016491">
    <property type="term" value="F:oxidoreductase activity"/>
    <property type="evidence" value="ECO:0007669"/>
    <property type="project" value="InterPro"/>
</dbReference>
<evidence type="ECO:0000313" key="3">
    <source>
        <dbReference type="EMBL" id="MBE3640453.1"/>
    </source>
</evidence>
<keyword evidence="4" id="KW-1185">Reference proteome</keyword>
<dbReference type="Pfam" id="PF08021">
    <property type="entry name" value="FAD_binding_9"/>
    <property type="match status" value="1"/>
</dbReference>
<evidence type="ECO:0000259" key="2">
    <source>
        <dbReference type="PROSITE" id="PS51384"/>
    </source>
</evidence>
<dbReference type="InterPro" id="IPR039261">
    <property type="entry name" value="FNR_nucleotide-bd"/>
</dbReference>
<dbReference type="EMBL" id="JACVXA010000095">
    <property type="protein sequence ID" value="MBE3640453.1"/>
    <property type="molecule type" value="Genomic_DNA"/>
</dbReference>
<reference evidence="3" key="1">
    <citation type="submission" date="2020-09" db="EMBL/GenBank/DDBJ databases">
        <title>A novel bacterium of genus Mangrovicoccus, isolated from South China Sea.</title>
        <authorList>
            <person name="Huang H."/>
            <person name="Mo K."/>
            <person name="Hu Y."/>
        </authorList>
    </citation>
    <scope>NUCLEOTIDE SEQUENCE</scope>
    <source>
        <strain evidence="3">HB182678</strain>
    </source>
</reference>
<dbReference type="PROSITE" id="PS51384">
    <property type="entry name" value="FAD_FR"/>
    <property type="match status" value="1"/>
</dbReference>
<dbReference type="Gene3D" id="2.40.30.10">
    <property type="entry name" value="Translation factors"/>
    <property type="match status" value="1"/>
</dbReference>
<proteinExistence type="inferred from homology"/>
<evidence type="ECO:0000313" key="4">
    <source>
        <dbReference type="Proteomes" id="UP000609121"/>
    </source>
</evidence>
<dbReference type="PANTHER" id="PTHR30157">
    <property type="entry name" value="FERRIC REDUCTASE, NADPH-DEPENDENT"/>
    <property type="match status" value="1"/>
</dbReference>
<dbReference type="PANTHER" id="PTHR30157:SF0">
    <property type="entry name" value="NADPH-DEPENDENT FERRIC-CHELATE REDUCTASE"/>
    <property type="match status" value="1"/>
</dbReference>
<sequence>MTVTPESRGEARGPFPEGLMERLAQEMREHGRQPETGPGALWIEGEEGRVDMALEDGMFRVRVAASEQRQVLRLREAVLHLIDHAAEGLTGRMDWVGGPVPGSLPSNIIFAEVEGVTRIGANFLRVAVRSDQMAVFAEGGMHFRLLLPPEGRAPVWPVIDDRGRSIWPKGEDALHAPAYTIVEIDPTAGTMSFDLYEHDGSLATDWAQGVAPGARIGLSGPGGGHFPPGDWILMAGDETALPAIRRILAHSPAGRQGHVFLETGDPGDRVPLEAPRGIRVTWLDRGAGPGLLEAASAVALPGGQDSRFVWFAAERDQARRAKALFRERFGLQAAEGYFSGYWTAPAA</sequence>
<protein>
    <submittedName>
        <fullName evidence="3">Siderophore-interacting protein</fullName>
    </submittedName>
</protein>
<dbReference type="InterPro" id="IPR007037">
    <property type="entry name" value="SIP_rossman_dom"/>
</dbReference>
<gene>
    <name evidence="3" type="ORF">ICN82_19800</name>
</gene>
<feature type="domain" description="FAD-binding FR-type" evidence="2">
    <location>
        <begin position="106"/>
        <end position="228"/>
    </location>
</feature>
<dbReference type="Proteomes" id="UP000609121">
    <property type="component" value="Unassembled WGS sequence"/>
</dbReference>
<dbReference type="Gene3D" id="3.40.50.80">
    <property type="entry name" value="Nucleotide-binding domain of ferredoxin-NADP reductase (FNR) module"/>
    <property type="match status" value="1"/>
</dbReference>
<comment type="similarity">
    <text evidence="1">Belongs to the SIP oxidoreductase family.</text>
</comment>
<dbReference type="InterPro" id="IPR013113">
    <property type="entry name" value="SIP_FAD-bd"/>
</dbReference>
<dbReference type="InterPro" id="IPR017938">
    <property type="entry name" value="Riboflavin_synthase-like_b-brl"/>
</dbReference>
<evidence type="ECO:0000256" key="1">
    <source>
        <dbReference type="ARBA" id="ARBA00035644"/>
    </source>
</evidence>
<dbReference type="AlphaFoldDB" id="A0A8J7D178"/>
<organism evidence="3 4">
    <name type="scientific">Mangrovicoccus algicola</name>
    <dbReference type="NCBI Taxonomy" id="2771008"/>
    <lineage>
        <taxon>Bacteria</taxon>
        <taxon>Pseudomonadati</taxon>
        <taxon>Pseudomonadota</taxon>
        <taxon>Alphaproteobacteria</taxon>
        <taxon>Rhodobacterales</taxon>
        <taxon>Paracoccaceae</taxon>
        <taxon>Mangrovicoccus</taxon>
    </lineage>
</organism>
<dbReference type="CDD" id="cd06193">
    <property type="entry name" value="siderophore_interacting"/>
    <property type="match status" value="1"/>
</dbReference>
<name>A0A8J7D178_9RHOB</name>
<comment type="caution">
    <text evidence="3">The sequence shown here is derived from an EMBL/GenBank/DDBJ whole genome shotgun (WGS) entry which is preliminary data.</text>
</comment>
<dbReference type="Pfam" id="PF04954">
    <property type="entry name" value="SIP"/>
    <property type="match status" value="1"/>
</dbReference>
<dbReference type="InterPro" id="IPR039374">
    <property type="entry name" value="SIP_fam"/>
</dbReference>
<accession>A0A8J7D178</accession>
<dbReference type="RefSeq" id="WP_193186644.1">
    <property type="nucleotide sequence ID" value="NZ_JACVXA010000095.1"/>
</dbReference>